<sequence>YLPMSSMFPYPKENWWGENYVYQINGFWCLPKFVASTVRVLNEFKPLPNDVILASFPKIGTTWLKSLLFSIINRSSKELLMKHNAHELVPTLEVQHFGRSESLCPITTDSTRLYSTHLSYQLLGKSILDSSNCRVVYITRNPKDTLVSMWHFTNKWKDAENGPWPLEEAIEKFVSPYNC</sequence>
<evidence type="ECO:0000256" key="3">
    <source>
        <dbReference type="RuleBase" id="RU361155"/>
    </source>
</evidence>
<proteinExistence type="inferred from homology"/>
<feature type="non-terminal residue" evidence="5">
    <location>
        <position position="1"/>
    </location>
</feature>
<dbReference type="EC" id="2.8.2.-" evidence="3"/>
<name>A0ABS8VNW5_DATST</name>
<dbReference type="InterPro" id="IPR000863">
    <property type="entry name" value="Sulfotransferase_dom"/>
</dbReference>
<feature type="domain" description="Sulfotransferase" evidence="4">
    <location>
        <begin position="48"/>
        <end position="174"/>
    </location>
</feature>
<dbReference type="Pfam" id="PF00685">
    <property type="entry name" value="Sulfotransfer_1"/>
    <property type="match status" value="1"/>
</dbReference>
<evidence type="ECO:0000256" key="2">
    <source>
        <dbReference type="ARBA" id="ARBA00022679"/>
    </source>
</evidence>
<evidence type="ECO:0000313" key="5">
    <source>
        <dbReference type="EMBL" id="MCE0482296.1"/>
    </source>
</evidence>
<protein>
    <recommendedName>
        <fullName evidence="3">Sulfotransferase</fullName>
        <ecNumber evidence="3">2.8.2.-</ecNumber>
    </recommendedName>
</protein>
<dbReference type="EMBL" id="JACEIK010005847">
    <property type="protein sequence ID" value="MCE0482296.1"/>
    <property type="molecule type" value="Genomic_DNA"/>
</dbReference>
<dbReference type="Gene3D" id="3.40.50.300">
    <property type="entry name" value="P-loop containing nucleotide triphosphate hydrolases"/>
    <property type="match status" value="1"/>
</dbReference>
<keyword evidence="2 3" id="KW-0808">Transferase</keyword>
<keyword evidence="6" id="KW-1185">Reference proteome</keyword>
<evidence type="ECO:0000256" key="1">
    <source>
        <dbReference type="ARBA" id="ARBA00005771"/>
    </source>
</evidence>
<evidence type="ECO:0000259" key="4">
    <source>
        <dbReference type="Pfam" id="PF00685"/>
    </source>
</evidence>
<comment type="caution">
    <text evidence="5">The sequence shown here is derived from an EMBL/GenBank/DDBJ whole genome shotgun (WGS) entry which is preliminary data.</text>
</comment>
<reference evidence="5 6" key="1">
    <citation type="journal article" date="2021" name="BMC Genomics">
        <title>Datura genome reveals duplications of psychoactive alkaloid biosynthetic genes and high mutation rate following tissue culture.</title>
        <authorList>
            <person name="Rajewski A."/>
            <person name="Carter-House D."/>
            <person name="Stajich J."/>
            <person name="Litt A."/>
        </authorList>
    </citation>
    <scope>NUCLEOTIDE SEQUENCE [LARGE SCALE GENOMIC DNA]</scope>
    <source>
        <strain evidence="5">AR-01</strain>
    </source>
</reference>
<evidence type="ECO:0000313" key="6">
    <source>
        <dbReference type="Proteomes" id="UP000823775"/>
    </source>
</evidence>
<dbReference type="Proteomes" id="UP000823775">
    <property type="component" value="Unassembled WGS sequence"/>
</dbReference>
<dbReference type="SUPFAM" id="SSF52540">
    <property type="entry name" value="P-loop containing nucleoside triphosphate hydrolases"/>
    <property type="match status" value="1"/>
</dbReference>
<dbReference type="PANTHER" id="PTHR11783">
    <property type="entry name" value="SULFOTRANSFERASE SULT"/>
    <property type="match status" value="1"/>
</dbReference>
<accession>A0ABS8VNW5</accession>
<comment type="similarity">
    <text evidence="1 3">Belongs to the sulfotransferase 1 family.</text>
</comment>
<dbReference type="InterPro" id="IPR027417">
    <property type="entry name" value="P-loop_NTPase"/>
</dbReference>
<gene>
    <name evidence="5" type="ORF">HAX54_040959</name>
</gene>
<organism evidence="5 6">
    <name type="scientific">Datura stramonium</name>
    <name type="common">Jimsonweed</name>
    <name type="synonym">Common thornapple</name>
    <dbReference type="NCBI Taxonomy" id="4076"/>
    <lineage>
        <taxon>Eukaryota</taxon>
        <taxon>Viridiplantae</taxon>
        <taxon>Streptophyta</taxon>
        <taxon>Embryophyta</taxon>
        <taxon>Tracheophyta</taxon>
        <taxon>Spermatophyta</taxon>
        <taxon>Magnoliopsida</taxon>
        <taxon>eudicotyledons</taxon>
        <taxon>Gunneridae</taxon>
        <taxon>Pentapetalae</taxon>
        <taxon>asterids</taxon>
        <taxon>lamiids</taxon>
        <taxon>Solanales</taxon>
        <taxon>Solanaceae</taxon>
        <taxon>Solanoideae</taxon>
        <taxon>Datureae</taxon>
        <taxon>Datura</taxon>
    </lineage>
</organism>